<gene>
    <name evidence="6" type="ORF">J2X16_003627</name>
</gene>
<protein>
    <submittedName>
        <fullName evidence="6">Integrase</fullName>
    </submittedName>
</protein>
<dbReference type="Pfam" id="PF00589">
    <property type="entry name" value="Phage_integrase"/>
    <property type="match status" value="1"/>
</dbReference>
<dbReference type="InterPro" id="IPR002104">
    <property type="entry name" value="Integrase_catalytic"/>
</dbReference>
<comment type="caution">
    <text evidence="6">The sequence shown here is derived from an EMBL/GenBank/DDBJ whole genome shotgun (WGS) entry which is preliminary data.</text>
</comment>
<keyword evidence="2" id="KW-0229">DNA integration</keyword>
<sequence>MRFVLSSDRFVFAEQPRPGFPLILDARMEPAEPFHSYLIWRLLDAGAALDSKTWESYGRALWDFAKFLDANGLTWNQPFSSPGHGVVVRYRDWQISLRLDAGTINQRMRLVVGLYEWAARKKQIRSLPFHYREVTPRSTRRYASNRNAAHLAISRPNVLLAEWEKEPAFLLANQVKQARREIRSTSQRLLFDLMARVGLRSVEARTFPIKYVFDPRIKKDLNDSSMIFVNLSPNDMDIKFDKPRSVAVPFSLMEDLWAYTRFERNRLLAGRTERRELLITVNGNPFSKTSAGKVFSYLAERIGFKITPLMLRHTYAIHTLLVLRANPNLGIEPLMWLRDRLGHSHVETTMTYLRQIERLMGAEAEQLMSEFDRIYGI</sequence>
<evidence type="ECO:0000313" key="6">
    <source>
        <dbReference type="EMBL" id="MDR7298264.1"/>
    </source>
</evidence>
<dbReference type="InterPro" id="IPR010998">
    <property type="entry name" value="Integrase_recombinase_N"/>
</dbReference>
<dbReference type="EMBL" id="JAVDXQ010000005">
    <property type="protein sequence ID" value="MDR7298264.1"/>
    <property type="molecule type" value="Genomic_DNA"/>
</dbReference>
<accession>A0ABU1ZCB3</accession>
<keyword evidence="3" id="KW-0238">DNA-binding</keyword>
<dbReference type="InterPro" id="IPR013762">
    <property type="entry name" value="Integrase-like_cat_sf"/>
</dbReference>
<dbReference type="Gene3D" id="1.10.443.10">
    <property type="entry name" value="Intergrase catalytic core"/>
    <property type="match status" value="1"/>
</dbReference>
<dbReference type="RefSeq" id="WP_310347264.1">
    <property type="nucleotide sequence ID" value="NZ_JAVDXQ010000005.1"/>
</dbReference>
<name>A0ABU1ZCB3_9BURK</name>
<keyword evidence="7" id="KW-1185">Reference proteome</keyword>
<evidence type="ECO:0000256" key="4">
    <source>
        <dbReference type="ARBA" id="ARBA00023172"/>
    </source>
</evidence>
<proteinExistence type="inferred from homology"/>
<dbReference type="SUPFAM" id="SSF56349">
    <property type="entry name" value="DNA breaking-rejoining enzymes"/>
    <property type="match status" value="1"/>
</dbReference>
<dbReference type="CDD" id="cd00397">
    <property type="entry name" value="DNA_BRE_C"/>
    <property type="match status" value="1"/>
</dbReference>
<evidence type="ECO:0000256" key="1">
    <source>
        <dbReference type="ARBA" id="ARBA00008857"/>
    </source>
</evidence>
<dbReference type="PANTHER" id="PTHR30349:SF64">
    <property type="entry name" value="PROPHAGE INTEGRASE INTD-RELATED"/>
    <property type="match status" value="1"/>
</dbReference>
<dbReference type="Proteomes" id="UP001180536">
    <property type="component" value="Unassembled WGS sequence"/>
</dbReference>
<organism evidence="6 7">
    <name type="scientific">Pelomonas aquatica</name>
    <dbReference type="NCBI Taxonomy" id="431058"/>
    <lineage>
        <taxon>Bacteria</taxon>
        <taxon>Pseudomonadati</taxon>
        <taxon>Pseudomonadota</taxon>
        <taxon>Betaproteobacteria</taxon>
        <taxon>Burkholderiales</taxon>
        <taxon>Sphaerotilaceae</taxon>
        <taxon>Roseateles</taxon>
    </lineage>
</organism>
<dbReference type="InterPro" id="IPR050090">
    <property type="entry name" value="Tyrosine_recombinase_XerCD"/>
</dbReference>
<comment type="similarity">
    <text evidence="1">Belongs to the 'phage' integrase family.</text>
</comment>
<feature type="domain" description="Tyr recombinase" evidence="5">
    <location>
        <begin position="165"/>
        <end position="365"/>
    </location>
</feature>
<dbReference type="PANTHER" id="PTHR30349">
    <property type="entry name" value="PHAGE INTEGRASE-RELATED"/>
    <property type="match status" value="1"/>
</dbReference>
<evidence type="ECO:0000256" key="2">
    <source>
        <dbReference type="ARBA" id="ARBA00022908"/>
    </source>
</evidence>
<dbReference type="InterPro" id="IPR011010">
    <property type="entry name" value="DNA_brk_join_enz"/>
</dbReference>
<reference evidence="6 7" key="1">
    <citation type="submission" date="2023-07" db="EMBL/GenBank/DDBJ databases">
        <title>Sorghum-associated microbial communities from plants grown in Nebraska, USA.</title>
        <authorList>
            <person name="Schachtman D."/>
        </authorList>
    </citation>
    <scope>NUCLEOTIDE SEQUENCE [LARGE SCALE GENOMIC DNA]</scope>
    <source>
        <strain evidence="6 7">BE310</strain>
    </source>
</reference>
<dbReference type="Gene3D" id="1.10.150.130">
    <property type="match status" value="1"/>
</dbReference>
<keyword evidence="4" id="KW-0233">DNA recombination</keyword>
<evidence type="ECO:0000259" key="5">
    <source>
        <dbReference type="PROSITE" id="PS51898"/>
    </source>
</evidence>
<evidence type="ECO:0000313" key="7">
    <source>
        <dbReference type="Proteomes" id="UP001180536"/>
    </source>
</evidence>
<dbReference type="PROSITE" id="PS51898">
    <property type="entry name" value="TYR_RECOMBINASE"/>
    <property type="match status" value="1"/>
</dbReference>
<evidence type="ECO:0000256" key="3">
    <source>
        <dbReference type="ARBA" id="ARBA00023125"/>
    </source>
</evidence>